<feature type="non-terminal residue" evidence="2">
    <location>
        <position position="1"/>
    </location>
</feature>
<dbReference type="Proteomes" id="UP000801492">
    <property type="component" value="Unassembled WGS sequence"/>
</dbReference>
<protein>
    <submittedName>
        <fullName evidence="2">Uncharacterized protein</fullName>
    </submittedName>
</protein>
<name>A0A8K0CQV7_IGNLU</name>
<dbReference type="AlphaFoldDB" id="A0A8K0CQV7"/>
<accession>A0A8K0CQV7</accession>
<keyword evidence="3" id="KW-1185">Reference proteome</keyword>
<dbReference type="EMBL" id="VTPC01018696">
    <property type="protein sequence ID" value="KAF2891939.1"/>
    <property type="molecule type" value="Genomic_DNA"/>
</dbReference>
<evidence type="ECO:0000313" key="3">
    <source>
        <dbReference type="Proteomes" id="UP000801492"/>
    </source>
</evidence>
<gene>
    <name evidence="2" type="ORF">ILUMI_14234</name>
</gene>
<comment type="caution">
    <text evidence="2">The sequence shown here is derived from an EMBL/GenBank/DDBJ whole genome shotgun (WGS) entry which is preliminary data.</text>
</comment>
<evidence type="ECO:0000313" key="2">
    <source>
        <dbReference type="EMBL" id="KAF2891939.1"/>
    </source>
</evidence>
<feature type="non-terminal residue" evidence="2">
    <location>
        <position position="99"/>
    </location>
</feature>
<feature type="region of interest" description="Disordered" evidence="1">
    <location>
        <begin position="75"/>
        <end position="99"/>
    </location>
</feature>
<organism evidence="2 3">
    <name type="scientific">Ignelater luminosus</name>
    <name type="common">Cucubano</name>
    <name type="synonym">Pyrophorus luminosus</name>
    <dbReference type="NCBI Taxonomy" id="2038154"/>
    <lineage>
        <taxon>Eukaryota</taxon>
        <taxon>Metazoa</taxon>
        <taxon>Ecdysozoa</taxon>
        <taxon>Arthropoda</taxon>
        <taxon>Hexapoda</taxon>
        <taxon>Insecta</taxon>
        <taxon>Pterygota</taxon>
        <taxon>Neoptera</taxon>
        <taxon>Endopterygota</taxon>
        <taxon>Coleoptera</taxon>
        <taxon>Polyphaga</taxon>
        <taxon>Elateriformia</taxon>
        <taxon>Elateroidea</taxon>
        <taxon>Elateridae</taxon>
        <taxon>Agrypninae</taxon>
        <taxon>Pyrophorini</taxon>
        <taxon>Ignelater</taxon>
    </lineage>
</organism>
<evidence type="ECO:0000256" key="1">
    <source>
        <dbReference type="SAM" id="MobiDB-lite"/>
    </source>
</evidence>
<dbReference type="OrthoDB" id="6762186at2759"/>
<proteinExistence type="predicted"/>
<sequence length="99" mass="11258">TLSISHGPMDNALSSVNDAEIFAGTHKRGWKAPGNKTSSEIIADVKAHIQSFPCLICDKYKRHRSAELEEEYEAHIRRKNEANEMKNYDKDRAQKDNSL</sequence>
<reference evidence="2" key="1">
    <citation type="submission" date="2019-08" db="EMBL/GenBank/DDBJ databases">
        <title>The genome of the North American firefly Photinus pyralis.</title>
        <authorList>
            <consortium name="Photinus pyralis genome working group"/>
            <person name="Fallon T.R."/>
            <person name="Sander Lower S.E."/>
            <person name="Weng J.-K."/>
        </authorList>
    </citation>
    <scope>NUCLEOTIDE SEQUENCE</scope>
    <source>
        <strain evidence="2">TRF0915ILg1</strain>
        <tissue evidence="2">Whole body</tissue>
    </source>
</reference>